<evidence type="ECO:0000256" key="3">
    <source>
        <dbReference type="SAM" id="MobiDB-lite"/>
    </source>
</evidence>
<feature type="region of interest" description="Disordered" evidence="3">
    <location>
        <begin position="1038"/>
        <end position="1077"/>
    </location>
</feature>
<keyword evidence="5" id="KW-1185">Reference proteome</keyword>
<feature type="compositionally biased region" description="Basic and acidic residues" evidence="3">
    <location>
        <begin position="514"/>
        <end position="539"/>
    </location>
</feature>
<keyword evidence="2" id="KW-0539">Nucleus</keyword>
<dbReference type="EMBL" id="OW152833">
    <property type="protein sequence ID" value="CAH2054056.1"/>
    <property type="molecule type" value="Genomic_DNA"/>
</dbReference>
<feature type="region of interest" description="Disordered" evidence="3">
    <location>
        <begin position="851"/>
        <end position="878"/>
    </location>
</feature>
<feature type="non-terminal residue" evidence="4">
    <location>
        <position position="1"/>
    </location>
</feature>
<feature type="compositionally biased region" description="Polar residues" evidence="3">
    <location>
        <begin position="1038"/>
        <end position="1066"/>
    </location>
</feature>
<name>A0ABN8IF96_9NEOP</name>
<evidence type="ECO:0000313" key="5">
    <source>
        <dbReference type="Proteomes" id="UP000837857"/>
    </source>
</evidence>
<feature type="compositionally biased region" description="Low complexity" evidence="3">
    <location>
        <begin position="978"/>
        <end position="1001"/>
    </location>
</feature>
<feature type="region of interest" description="Disordered" evidence="3">
    <location>
        <begin position="1"/>
        <end position="23"/>
    </location>
</feature>
<feature type="region of interest" description="Disordered" evidence="3">
    <location>
        <begin position="514"/>
        <end position="580"/>
    </location>
</feature>
<evidence type="ECO:0000256" key="2">
    <source>
        <dbReference type="ARBA" id="ARBA00023242"/>
    </source>
</evidence>
<dbReference type="PANTHER" id="PTHR15502:SF7">
    <property type="entry name" value="CALCINEURIN-BINDING PROTEIN CABIN-1"/>
    <property type="match status" value="1"/>
</dbReference>
<feature type="compositionally biased region" description="Low complexity" evidence="3">
    <location>
        <begin position="540"/>
        <end position="563"/>
    </location>
</feature>
<dbReference type="InterPro" id="IPR033053">
    <property type="entry name" value="Hir3/CABIN1"/>
</dbReference>
<accession>A0ABN8IF96</accession>
<feature type="compositionally biased region" description="Acidic residues" evidence="3">
    <location>
        <begin position="9"/>
        <end position="19"/>
    </location>
</feature>
<feature type="compositionally biased region" description="Low complexity" evidence="3">
    <location>
        <begin position="868"/>
        <end position="878"/>
    </location>
</feature>
<reference evidence="4" key="1">
    <citation type="submission" date="2022-03" db="EMBL/GenBank/DDBJ databases">
        <authorList>
            <person name="Martin H S."/>
        </authorList>
    </citation>
    <scope>NUCLEOTIDE SEQUENCE</scope>
</reference>
<feature type="region of interest" description="Disordered" evidence="3">
    <location>
        <begin position="129"/>
        <end position="190"/>
    </location>
</feature>
<evidence type="ECO:0000313" key="4">
    <source>
        <dbReference type="EMBL" id="CAH2054056.1"/>
    </source>
</evidence>
<sequence length="1160" mass="129017">MIKISALNDESEEDSGSEEEVTKEALEQIALQQYAKALDLQRKGNLPDATQLLKDLLDTELLYNVNKPAPGEKVAGPLFNLKYLCYKNLASMLSAADDVDAAIESYISASELDDTDVIDLEVIDKIEENNTDNEKNTENVSENENNELSDKQVTDTEKVESDVEMVASESAAESAPEPKTQKKAPVRRRGSALSFLEQWEWCNKRRSGRKKPGTSKQDRCDDNIYDTLRRLVPIALTPEMIQKKENQQRETSPDVADLDKLFEEKEKMEQKIEDEYFGSENHNVTPHSLDWNRAQQLYEIFRPHELPALEGKVSGITADVEQLFHRILALLPQESDPAKYLPDMEKYVKEVLELHYRIHASILKYIEQHENKPIPSSVGKVFLTCIDEWQNGPFTKKTRKDGVSDEAEAKIEEPVQAGNILKRSVSDAGEEDTHEAKKLKLEAAAAKVRRSASYDTERVPPKELQNASTELTKATDSVPVVAEASDVIIKDGDQEKFTNKHAGTKNTNEIEKIEEKCVSDKPEKPTIDQEAVINKKDDSSSSSSSSSSSESSSSESSSDSSSDSSRDSDSSSKSSDDTKQLTDNEIMKIVSACLDALEDCASRFPPHYKAIYRLAHYHFYYKKGKDIERCRDLMLSNFTLRCGQKLGGMFSERKHSNFFNNIWKIPSAEVDRAGSFAFHMNRSVMLTMEILKEIDDHKTLLDLSLHLQRIPEPDKKYLRDSDREELAQQAFSLCVQSLKGQLLKFSQQADLKSNDVERQTLKSLMLDIYRAYQRAQKQPNSKQFTNLLIDAYKLVVTIPIPENANLVDLSMKYCQTIIQTLKQQATMASLDKTQNQQKKQITKAAEVVKTTTTAPVTQSKPDKPPSAPSQQSSSSGLPKISAHEMAAAFQSYVPMLNEQLFTQQTAAALSLSYLSNISALAGYTSLQNTLQSSLQNSLQNSFQAEFYRQFLGQSYPSFSLPPPKKQKRGPKPSTSGRAASVSTASLKSSKSLPPSTKSLPTPVITSLHKSASTTLAPSMGTVLPTLPPSLTANITSYSAPHTSHSCYTQPTQAHLSSTPAISSSIHTKPPLPHQASPGKTLQEKLAERQKNLPAPKSVAQEINASISRLPSSLTITKTSMQKASVIQSKKPEAKKSLAFVEIERSKKPISSDEVIVLDDD</sequence>
<comment type="subcellular location">
    <subcellularLocation>
        <location evidence="1">Nucleus</location>
    </subcellularLocation>
</comment>
<feature type="compositionally biased region" description="Basic and acidic residues" evidence="3">
    <location>
        <begin position="564"/>
        <end position="580"/>
    </location>
</feature>
<dbReference type="PANTHER" id="PTHR15502">
    <property type="entry name" value="CALCINEURIN-BINDING PROTEIN CABIN 1-RELATED"/>
    <property type="match status" value="1"/>
</dbReference>
<protein>
    <submittedName>
        <fullName evidence="4">Uncharacterized protein</fullName>
    </submittedName>
</protein>
<feature type="compositionally biased region" description="Basic and acidic residues" evidence="3">
    <location>
        <begin position="148"/>
        <end position="161"/>
    </location>
</feature>
<proteinExistence type="predicted"/>
<feature type="region of interest" description="Disordered" evidence="3">
    <location>
        <begin position="450"/>
        <end position="471"/>
    </location>
</feature>
<feature type="region of interest" description="Disordered" evidence="3">
    <location>
        <begin position="957"/>
        <end position="1002"/>
    </location>
</feature>
<evidence type="ECO:0000256" key="1">
    <source>
        <dbReference type="ARBA" id="ARBA00004123"/>
    </source>
</evidence>
<gene>
    <name evidence="4" type="ORF">IPOD504_LOCUS8463</name>
</gene>
<organism evidence="4 5">
    <name type="scientific">Iphiclides podalirius</name>
    <name type="common">scarce swallowtail</name>
    <dbReference type="NCBI Taxonomy" id="110791"/>
    <lineage>
        <taxon>Eukaryota</taxon>
        <taxon>Metazoa</taxon>
        <taxon>Ecdysozoa</taxon>
        <taxon>Arthropoda</taxon>
        <taxon>Hexapoda</taxon>
        <taxon>Insecta</taxon>
        <taxon>Pterygota</taxon>
        <taxon>Neoptera</taxon>
        <taxon>Endopterygota</taxon>
        <taxon>Lepidoptera</taxon>
        <taxon>Glossata</taxon>
        <taxon>Ditrysia</taxon>
        <taxon>Papilionoidea</taxon>
        <taxon>Papilionidae</taxon>
        <taxon>Papilioninae</taxon>
        <taxon>Iphiclides</taxon>
    </lineage>
</organism>
<feature type="compositionally biased region" description="Low complexity" evidence="3">
    <location>
        <begin position="164"/>
        <end position="175"/>
    </location>
</feature>
<dbReference type="Proteomes" id="UP000837857">
    <property type="component" value="Chromosome 21"/>
</dbReference>
<feature type="compositionally biased region" description="Basic residues" evidence="3">
    <location>
        <begin position="181"/>
        <end position="190"/>
    </location>
</feature>